<evidence type="ECO:0008006" key="3">
    <source>
        <dbReference type="Google" id="ProtNLM"/>
    </source>
</evidence>
<dbReference type="SUPFAM" id="SSF49899">
    <property type="entry name" value="Concanavalin A-like lectins/glucanases"/>
    <property type="match status" value="1"/>
</dbReference>
<organism evidence="2">
    <name type="scientific">viral metagenome</name>
    <dbReference type="NCBI Taxonomy" id="1070528"/>
    <lineage>
        <taxon>unclassified sequences</taxon>
        <taxon>metagenomes</taxon>
        <taxon>organismal metagenomes</taxon>
    </lineage>
</organism>
<keyword evidence="1" id="KW-1133">Transmembrane helix</keyword>
<sequence length="296" mass="33126">MDDIYMDDMLEKVTPATTVYSNEITKFLNSTSAVDISVFFFITLVIMVILLQVIIYIFSSNFVPSESPTLINGMISGTEIITITQDPSLKRSIPIKRSTNNDGISFTWSTWLNIKNITDQDDAGRSRYANIFHKGDGRTIPSSVNKDMSGISEPNNAPGMYIERGTNNIAVIMNTHLKIYDMVILRNIPINKWFNIVIRVSKQHTMDIYINGKLVNRHILRGVPKQNYGNVHVGGFDGYISSLRYFASELSSVEINDIAMDGPNLTPISNDSDSATSPTKGGQYLALQWFLSGQNY</sequence>
<dbReference type="Pfam" id="PF13385">
    <property type="entry name" value="Laminin_G_3"/>
    <property type="match status" value="1"/>
</dbReference>
<proteinExistence type="predicted"/>
<reference evidence="2" key="1">
    <citation type="journal article" date="2020" name="Nature">
        <title>Giant virus diversity and host interactions through global metagenomics.</title>
        <authorList>
            <person name="Schulz F."/>
            <person name="Roux S."/>
            <person name="Paez-Espino D."/>
            <person name="Jungbluth S."/>
            <person name="Walsh D.A."/>
            <person name="Denef V.J."/>
            <person name="McMahon K.D."/>
            <person name="Konstantinidis K.T."/>
            <person name="Eloe-Fadrosh E.A."/>
            <person name="Kyrpides N.C."/>
            <person name="Woyke T."/>
        </authorList>
    </citation>
    <scope>NUCLEOTIDE SEQUENCE</scope>
    <source>
        <strain evidence="2">GVMAG-M-3300018416-45</strain>
    </source>
</reference>
<protein>
    <recommendedName>
        <fullName evidence="3">LamG-like jellyroll fold domain-containing protein</fullName>
    </recommendedName>
</protein>
<dbReference type="EMBL" id="MN739227">
    <property type="protein sequence ID" value="QHS94622.1"/>
    <property type="molecule type" value="Genomic_DNA"/>
</dbReference>
<evidence type="ECO:0000313" key="2">
    <source>
        <dbReference type="EMBL" id="QHS94622.1"/>
    </source>
</evidence>
<feature type="transmembrane region" description="Helical" evidence="1">
    <location>
        <begin position="36"/>
        <end position="58"/>
    </location>
</feature>
<name>A0A6C0BRL3_9ZZZZ</name>
<dbReference type="Gene3D" id="2.60.120.200">
    <property type="match status" value="1"/>
</dbReference>
<dbReference type="AlphaFoldDB" id="A0A6C0BRL3"/>
<dbReference type="InterPro" id="IPR013320">
    <property type="entry name" value="ConA-like_dom_sf"/>
</dbReference>
<accession>A0A6C0BRL3</accession>
<evidence type="ECO:0000256" key="1">
    <source>
        <dbReference type="SAM" id="Phobius"/>
    </source>
</evidence>
<keyword evidence="1" id="KW-0472">Membrane</keyword>
<keyword evidence="1" id="KW-0812">Transmembrane</keyword>